<name>A0A9D2DKR2_9ACTN</name>
<dbReference type="AlphaFoldDB" id="A0A9D2DKR2"/>
<dbReference type="Proteomes" id="UP000824029">
    <property type="component" value="Unassembled WGS sequence"/>
</dbReference>
<sequence>RGFDSRHPLQTKQQVKPTKRFDLFSFINLMRNGDAQIMRNIGVFAPSGLAPEWTGAFSTSRLWKTARAVPPD</sequence>
<evidence type="ECO:0000313" key="1">
    <source>
        <dbReference type="EMBL" id="HIZ18770.1"/>
    </source>
</evidence>
<reference evidence="1" key="2">
    <citation type="submission" date="2021-04" db="EMBL/GenBank/DDBJ databases">
        <authorList>
            <person name="Gilroy R."/>
        </authorList>
    </citation>
    <scope>NUCLEOTIDE SEQUENCE</scope>
    <source>
        <strain evidence="1">ChiHecolR3B27-1887</strain>
    </source>
</reference>
<feature type="non-terminal residue" evidence="1">
    <location>
        <position position="1"/>
    </location>
</feature>
<comment type="caution">
    <text evidence="1">The sequence shown here is derived from an EMBL/GenBank/DDBJ whole genome shotgun (WGS) entry which is preliminary data.</text>
</comment>
<organism evidence="1 2">
    <name type="scientific">Candidatus Olsenella stercoravium</name>
    <dbReference type="NCBI Taxonomy" id="2838713"/>
    <lineage>
        <taxon>Bacteria</taxon>
        <taxon>Bacillati</taxon>
        <taxon>Actinomycetota</taxon>
        <taxon>Coriobacteriia</taxon>
        <taxon>Coriobacteriales</taxon>
        <taxon>Atopobiaceae</taxon>
        <taxon>Olsenella</taxon>
    </lineage>
</organism>
<gene>
    <name evidence="1" type="ORF">IAA22_06655</name>
</gene>
<proteinExistence type="predicted"/>
<reference evidence="1" key="1">
    <citation type="journal article" date="2021" name="PeerJ">
        <title>Extensive microbial diversity within the chicken gut microbiome revealed by metagenomics and culture.</title>
        <authorList>
            <person name="Gilroy R."/>
            <person name="Ravi A."/>
            <person name="Getino M."/>
            <person name="Pursley I."/>
            <person name="Horton D.L."/>
            <person name="Alikhan N.F."/>
            <person name="Baker D."/>
            <person name="Gharbi K."/>
            <person name="Hall N."/>
            <person name="Watson M."/>
            <person name="Adriaenssens E.M."/>
            <person name="Foster-Nyarko E."/>
            <person name="Jarju S."/>
            <person name="Secka A."/>
            <person name="Antonio M."/>
            <person name="Oren A."/>
            <person name="Chaudhuri R.R."/>
            <person name="La Ragione R."/>
            <person name="Hildebrand F."/>
            <person name="Pallen M.J."/>
        </authorList>
    </citation>
    <scope>NUCLEOTIDE SEQUENCE</scope>
    <source>
        <strain evidence="1">ChiHecolR3B27-1887</strain>
    </source>
</reference>
<protein>
    <submittedName>
        <fullName evidence="1">Uncharacterized protein</fullName>
    </submittedName>
</protein>
<dbReference type="EMBL" id="DXBZ01000129">
    <property type="protein sequence ID" value="HIZ18770.1"/>
    <property type="molecule type" value="Genomic_DNA"/>
</dbReference>
<accession>A0A9D2DKR2</accession>
<evidence type="ECO:0000313" key="2">
    <source>
        <dbReference type="Proteomes" id="UP000824029"/>
    </source>
</evidence>